<keyword evidence="4" id="KW-1185">Reference proteome</keyword>
<dbReference type="Pfam" id="PF02358">
    <property type="entry name" value="Trehalose_PPase"/>
    <property type="match status" value="1"/>
</dbReference>
<dbReference type="RefSeq" id="WP_377211664.1">
    <property type="nucleotide sequence ID" value="NZ_JBHTJV010000003.1"/>
</dbReference>
<comment type="pathway">
    <text evidence="2">Glycan biosynthesis; trehalose biosynthesis.</text>
</comment>
<sequence length="248" mass="26740">MKNALPPLEPPPLEPGRHALFLDFDGTLIAFAETPDGIEVSDDLHMLIDGISERFAGAMAFVTGRGIANLRSHIGERRIAMAGAHGAEWSIDGQAHETLKGEGFDDQLTAVAAFAALHDALVMEVKSGGLTLHYRRKPELEADVFAIVEQAFAGRDDFHIMPGHMMVEARRAQADKGKAIERFMKSAPFRGRVPVFLGDDVTDEFGFAPVNALGGISVRVGPGETQARYRLPDIAAVHDYLGAALKTG</sequence>
<dbReference type="EC" id="3.1.3.12" evidence="2"/>
<dbReference type="PANTHER" id="PTHR43768">
    <property type="entry name" value="TREHALOSE 6-PHOSPHATE PHOSPHATASE"/>
    <property type="match status" value="1"/>
</dbReference>
<evidence type="ECO:0000313" key="3">
    <source>
        <dbReference type="EMBL" id="MFD0915818.1"/>
    </source>
</evidence>
<reference evidence="4" key="1">
    <citation type="journal article" date="2019" name="Int. J. Syst. Evol. Microbiol.">
        <title>The Global Catalogue of Microorganisms (GCM) 10K type strain sequencing project: providing services to taxonomists for standard genome sequencing and annotation.</title>
        <authorList>
            <consortium name="The Broad Institute Genomics Platform"/>
            <consortium name="The Broad Institute Genome Sequencing Center for Infectious Disease"/>
            <person name="Wu L."/>
            <person name="Ma J."/>
        </authorList>
    </citation>
    <scope>NUCLEOTIDE SEQUENCE [LARGE SCALE GENOMIC DNA]</scope>
    <source>
        <strain evidence="4">CCUG 60023</strain>
    </source>
</reference>
<evidence type="ECO:0000313" key="4">
    <source>
        <dbReference type="Proteomes" id="UP001597101"/>
    </source>
</evidence>
<dbReference type="PANTHER" id="PTHR43768:SF3">
    <property type="entry name" value="TREHALOSE 6-PHOSPHATE PHOSPHATASE"/>
    <property type="match status" value="1"/>
</dbReference>
<comment type="function">
    <text evidence="2">Removes the phosphate from trehalose 6-phosphate to produce free trehalose.</text>
</comment>
<gene>
    <name evidence="3" type="primary">otsB</name>
    <name evidence="3" type="ORF">ACFQ14_05310</name>
</gene>
<dbReference type="InterPro" id="IPR023214">
    <property type="entry name" value="HAD_sf"/>
</dbReference>
<keyword evidence="2" id="KW-0460">Magnesium</keyword>
<accession>A0ABW3FDG3</accession>
<comment type="catalytic activity">
    <reaction evidence="2">
        <text>alpha,alpha-trehalose 6-phosphate + H2O = alpha,alpha-trehalose + phosphate</text>
        <dbReference type="Rhea" id="RHEA:23420"/>
        <dbReference type="ChEBI" id="CHEBI:15377"/>
        <dbReference type="ChEBI" id="CHEBI:16551"/>
        <dbReference type="ChEBI" id="CHEBI:43474"/>
        <dbReference type="ChEBI" id="CHEBI:58429"/>
        <dbReference type="EC" id="3.1.3.12"/>
    </reaction>
</comment>
<dbReference type="Proteomes" id="UP001597101">
    <property type="component" value="Unassembled WGS sequence"/>
</dbReference>
<keyword evidence="2" id="KW-0479">Metal-binding</keyword>
<organism evidence="3 4">
    <name type="scientific">Pseudahrensia aquimaris</name>
    <dbReference type="NCBI Taxonomy" id="744461"/>
    <lineage>
        <taxon>Bacteria</taxon>
        <taxon>Pseudomonadati</taxon>
        <taxon>Pseudomonadota</taxon>
        <taxon>Alphaproteobacteria</taxon>
        <taxon>Hyphomicrobiales</taxon>
        <taxon>Ahrensiaceae</taxon>
        <taxon>Pseudahrensia</taxon>
    </lineage>
</organism>
<dbReference type="Gene3D" id="3.30.70.1020">
    <property type="entry name" value="Trehalose-6-phosphate phosphatase related protein, domain 2"/>
    <property type="match status" value="1"/>
</dbReference>
<dbReference type="InterPro" id="IPR036412">
    <property type="entry name" value="HAD-like_sf"/>
</dbReference>
<keyword evidence="1 2" id="KW-0378">Hydrolase</keyword>
<dbReference type="InterPro" id="IPR044651">
    <property type="entry name" value="OTSB-like"/>
</dbReference>
<dbReference type="SUPFAM" id="SSF56784">
    <property type="entry name" value="HAD-like"/>
    <property type="match status" value="1"/>
</dbReference>
<evidence type="ECO:0000256" key="2">
    <source>
        <dbReference type="RuleBase" id="RU361117"/>
    </source>
</evidence>
<dbReference type="GO" id="GO:0004805">
    <property type="term" value="F:trehalose-phosphatase activity"/>
    <property type="evidence" value="ECO:0007669"/>
    <property type="project" value="UniProtKB-EC"/>
</dbReference>
<protein>
    <recommendedName>
        <fullName evidence="2">Trehalose 6-phosphate phosphatase</fullName>
        <ecNumber evidence="2">3.1.3.12</ecNumber>
    </recommendedName>
</protein>
<comment type="cofactor">
    <cofactor evidence="2">
        <name>Mg(2+)</name>
        <dbReference type="ChEBI" id="CHEBI:18420"/>
    </cofactor>
</comment>
<comment type="caution">
    <text evidence="3">The sequence shown here is derived from an EMBL/GenBank/DDBJ whole genome shotgun (WGS) entry which is preliminary data.</text>
</comment>
<dbReference type="InterPro" id="IPR003337">
    <property type="entry name" value="Trehalose_PPase"/>
</dbReference>
<name>A0ABW3FDG3_9HYPH</name>
<proteinExistence type="inferred from homology"/>
<evidence type="ECO:0000256" key="1">
    <source>
        <dbReference type="ARBA" id="ARBA00022801"/>
    </source>
</evidence>
<dbReference type="EMBL" id="JBHTJV010000003">
    <property type="protein sequence ID" value="MFD0915818.1"/>
    <property type="molecule type" value="Genomic_DNA"/>
</dbReference>
<dbReference type="NCBIfam" id="TIGR00685">
    <property type="entry name" value="T6PP"/>
    <property type="match status" value="1"/>
</dbReference>
<comment type="similarity">
    <text evidence="2">Belongs to the trehalose phosphatase family.</text>
</comment>
<dbReference type="Gene3D" id="3.40.50.1000">
    <property type="entry name" value="HAD superfamily/HAD-like"/>
    <property type="match status" value="1"/>
</dbReference>